<dbReference type="AlphaFoldDB" id="A0A2G3AKK7"/>
<evidence type="ECO:0000313" key="2">
    <source>
        <dbReference type="EMBL" id="PHT94752.1"/>
    </source>
</evidence>
<organism evidence="2 3">
    <name type="scientific">Capsicum annuum</name>
    <name type="common">Capsicum pepper</name>
    <dbReference type="NCBI Taxonomy" id="4072"/>
    <lineage>
        <taxon>Eukaryota</taxon>
        <taxon>Viridiplantae</taxon>
        <taxon>Streptophyta</taxon>
        <taxon>Embryophyta</taxon>
        <taxon>Tracheophyta</taxon>
        <taxon>Spermatophyta</taxon>
        <taxon>Magnoliopsida</taxon>
        <taxon>eudicotyledons</taxon>
        <taxon>Gunneridae</taxon>
        <taxon>Pentapetalae</taxon>
        <taxon>asterids</taxon>
        <taxon>lamiids</taxon>
        <taxon>Solanales</taxon>
        <taxon>Solanaceae</taxon>
        <taxon>Solanoideae</taxon>
        <taxon>Capsiceae</taxon>
        <taxon>Capsicum</taxon>
    </lineage>
</organism>
<accession>A0A2G3AKK7</accession>
<comment type="caution">
    <text evidence="2">The sequence shown here is derived from an EMBL/GenBank/DDBJ whole genome shotgun (WGS) entry which is preliminary data.</text>
</comment>
<proteinExistence type="predicted"/>
<sequence>MLKLSAWRTRRNARLRERKRSKAIEMQKLRITATKRCRNCLTPYRDQNPGGGKFMCSYYGHISKRPILDLSVPPGLGLSNSGILRDLVGKGGKILNGKVWSDNRWMCRKIFRITSSRSDASIDAERRAMIDKRCENRENCQESRGEKAKRKAEEKRLARLEKKLAEEKERKQRGEVARLVEERMKSRNEKMEAKYGIVKEK</sequence>
<reference evidence="2 3" key="2">
    <citation type="journal article" date="2017" name="Genome Biol.">
        <title>New reference genome sequences of hot pepper reveal the massive evolution of plant disease-resistance genes by retroduplication.</title>
        <authorList>
            <person name="Kim S."/>
            <person name="Park J."/>
            <person name="Yeom S.I."/>
            <person name="Kim Y.M."/>
            <person name="Seo E."/>
            <person name="Kim K.T."/>
            <person name="Kim M.S."/>
            <person name="Lee J.M."/>
            <person name="Cheong K."/>
            <person name="Shin H.S."/>
            <person name="Kim S.B."/>
            <person name="Han K."/>
            <person name="Lee J."/>
            <person name="Park M."/>
            <person name="Lee H.A."/>
            <person name="Lee H.Y."/>
            <person name="Lee Y."/>
            <person name="Oh S."/>
            <person name="Lee J.H."/>
            <person name="Choi E."/>
            <person name="Choi E."/>
            <person name="Lee S.E."/>
            <person name="Jeon J."/>
            <person name="Kim H."/>
            <person name="Choi G."/>
            <person name="Song H."/>
            <person name="Lee J."/>
            <person name="Lee S.C."/>
            <person name="Kwon J.K."/>
            <person name="Lee H.Y."/>
            <person name="Koo N."/>
            <person name="Hong Y."/>
            <person name="Kim R.W."/>
            <person name="Kang W.H."/>
            <person name="Huh J.H."/>
            <person name="Kang B.C."/>
            <person name="Yang T.J."/>
            <person name="Lee Y.H."/>
            <person name="Bennetzen J.L."/>
            <person name="Choi D."/>
        </authorList>
    </citation>
    <scope>NUCLEOTIDE SEQUENCE [LARGE SCALE GENOMIC DNA]</scope>
    <source>
        <strain evidence="3">cv. CM334</strain>
    </source>
</reference>
<evidence type="ECO:0000313" key="3">
    <source>
        <dbReference type="Proteomes" id="UP000222542"/>
    </source>
</evidence>
<protein>
    <submittedName>
        <fullName evidence="2">Uncharacterized protein</fullName>
    </submittedName>
</protein>
<reference evidence="2 3" key="1">
    <citation type="journal article" date="2014" name="Nat. Genet.">
        <title>Genome sequence of the hot pepper provides insights into the evolution of pungency in Capsicum species.</title>
        <authorList>
            <person name="Kim S."/>
            <person name="Park M."/>
            <person name="Yeom S.I."/>
            <person name="Kim Y.M."/>
            <person name="Lee J.M."/>
            <person name="Lee H.A."/>
            <person name="Seo E."/>
            <person name="Choi J."/>
            <person name="Cheong K."/>
            <person name="Kim K.T."/>
            <person name="Jung K."/>
            <person name="Lee G.W."/>
            <person name="Oh S.K."/>
            <person name="Bae C."/>
            <person name="Kim S.B."/>
            <person name="Lee H.Y."/>
            <person name="Kim S.Y."/>
            <person name="Kim M.S."/>
            <person name="Kang B.C."/>
            <person name="Jo Y.D."/>
            <person name="Yang H.B."/>
            <person name="Jeong H.J."/>
            <person name="Kang W.H."/>
            <person name="Kwon J.K."/>
            <person name="Shin C."/>
            <person name="Lim J.Y."/>
            <person name="Park J.H."/>
            <person name="Huh J.H."/>
            <person name="Kim J.S."/>
            <person name="Kim B.D."/>
            <person name="Cohen O."/>
            <person name="Paran I."/>
            <person name="Suh M.C."/>
            <person name="Lee S.B."/>
            <person name="Kim Y.K."/>
            <person name="Shin Y."/>
            <person name="Noh S.J."/>
            <person name="Park J."/>
            <person name="Seo Y.S."/>
            <person name="Kwon S.Y."/>
            <person name="Kim H.A."/>
            <person name="Park J.M."/>
            <person name="Kim H.J."/>
            <person name="Choi S.B."/>
            <person name="Bosland P.W."/>
            <person name="Reeves G."/>
            <person name="Jo S.H."/>
            <person name="Lee B.W."/>
            <person name="Cho H.T."/>
            <person name="Choi H.S."/>
            <person name="Lee M.S."/>
            <person name="Yu Y."/>
            <person name="Do Choi Y."/>
            <person name="Park B.S."/>
            <person name="van Deynze A."/>
            <person name="Ashrafi H."/>
            <person name="Hill T."/>
            <person name="Kim W.T."/>
            <person name="Pai H.S."/>
            <person name="Ahn H.K."/>
            <person name="Yeam I."/>
            <person name="Giovannoni J.J."/>
            <person name="Rose J.K."/>
            <person name="Sorensen I."/>
            <person name="Lee S.J."/>
            <person name="Kim R.W."/>
            <person name="Choi I.Y."/>
            <person name="Choi B.S."/>
            <person name="Lim J.S."/>
            <person name="Lee Y.H."/>
            <person name="Choi D."/>
        </authorList>
    </citation>
    <scope>NUCLEOTIDE SEQUENCE [LARGE SCALE GENOMIC DNA]</scope>
    <source>
        <strain evidence="3">cv. CM334</strain>
    </source>
</reference>
<evidence type="ECO:0000256" key="1">
    <source>
        <dbReference type="SAM" id="Coils"/>
    </source>
</evidence>
<keyword evidence="3" id="KW-1185">Reference proteome</keyword>
<dbReference type="EMBL" id="AYRZ02000001">
    <property type="protein sequence ID" value="PHT94752.1"/>
    <property type="molecule type" value="Genomic_DNA"/>
</dbReference>
<dbReference type="Gramene" id="PHT94752">
    <property type="protein sequence ID" value="PHT94752"/>
    <property type="gene ID" value="T459_02634"/>
</dbReference>
<gene>
    <name evidence="2" type="ORF">T459_02634</name>
</gene>
<keyword evidence="1" id="KW-0175">Coiled coil</keyword>
<dbReference type="STRING" id="4072.A0A2G3AKK7"/>
<feature type="coiled-coil region" evidence="1">
    <location>
        <begin position="143"/>
        <end position="182"/>
    </location>
</feature>
<dbReference type="Proteomes" id="UP000222542">
    <property type="component" value="Unassembled WGS sequence"/>
</dbReference>
<name>A0A2G3AKK7_CAPAN</name>